<keyword evidence="3 5" id="KW-1133">Transmembrane helix</keyword>
<evidence type="ECO:0000259" key="6">
    <source>
        <dbReference type="Pfam" id="PF05154"/>
    </source>
</evidence>
<evidence type="ECO:0000313" key="7">
    <source>
        <dbReference type="EMBL" id="MFC0528684.1"/>
    </source>
</evidence>
<comment type="subcellular location">
    <subcellularLocation>
        <location evidence="1">Membrane</location>
        <topology evidence="1">Multi-pass membrane protein</topology>
    </subcellularLocation>
</comment>
<dbReference type="PANTHER" id="PTHR44733:SF1">
    <property type="entry name" value="DNAJ HOMOLOG SUBFAMILY C MEMBER 22"/>
    <property type="match status" value="1"/>
</dbReference>
<keyword evidence="2 5" id="KW-0812">Transmembrane</keyword>
<keyword evidence="8" id="KW-1185">Reference proteome</keyword>
<feature type="transmembrane region" description="Helical" evidence="5">
    <location>
        <begin position="12"/>
        <end position="30"/>
    </location>
</feature>
<keyword evidence="4 5" id="KW-0472">Membrane</keyword>
<dbReference type="PANTHER" id="PTHR44733">
    <property type="entry name" value="DNAJ HOMOLOG SUBFAMILY C MEMBER 22"/>
    <property type="match status" value="1"/>
</dbReference>
<evidence type="ECO:0000256" key="1">
    <source>
        <dbReference type="ARBA" id="ARBA00004141"/>
    </source>
</evidence>
<evidence type="ECO:0000256" key="3">
    <source>
        <dbReference type="ARBA" id="ARBA00022989"/>
    </source>
</evidence>
<evidence type="ECO:0000256" key="4">
    <source>
        <dbReference type="ARBA" id="ARBA00023136"/>
    </source>
</evidence>
<name>A0ABV6M2F4_9ACTN</name>
<comment type="caution">
    <text evidence="7">The sequence shown here is derived from an EMBL/GenBank/DDBJ whole genome shotgun (WGS) entry which is preliminary data.</text>
</comment>
<evidence type="ECO:0000256" key="5">
    <source>
        <dbReference type="SAM" id="Phobius"/>
    </source>
</evidence>
<sequence>MTAPAAPKSLALAYLLCVFTGVFGGHYFYLGVNRRAVLYLLTFGCLTFGVLIDLFTLPSEVRRTNREIMAGRLTD</sequence>
<feature type="domain" description="TM2" evidence="6">
    <location>
        <begin position="7"/>
        <end position="55"/>
    </location>
</feature>
<evidence type="ECO:0000256" key="2">
    <source>
        <dbReference type="ARBA" id="ARBA00022692"/>
    </source>
</evidence>
<dbReference type="RefSeq" id="WP_377250564.1">
    <property type="nucleotide sequence ID" value="NZ_JBHLUH010000020.1"/>
</dbReference>
<gene>
    <name evidence="7" type="ORF">ACFFIA_13525</name>
</gene>
<dbReference type="Pfam" id="PF05154">
    <property type="entry name" value="TM2"/>
    <property type="match status" value="1"/>
</dbReference>
<accession>A0ABV6M2F4</accession>
<proteinExistence type="predicted"/>
<feature type="transmembrane region" description="Helical" evidence="5">
    <location>
        <begin position="36"/>
        <end position="57"/>
    </location>
</feature>
<protein>
    <submittedName>
        <fullName evidence="7">TM2 domain-containing protein</fullName>
    </submittedName>
</protein>
<dbReference type="InterPro" id="IPR007829">
    <property type="entry name" value="TM2"/>
</dbReference>
<dbReference type="EMBL" id="JBHLUH010000020">
    <property type="protein sequence ID" value="MFC0528684.1"/>
    <property type="molecule type" value="Genomic_DNA"/>
</dbReference>
<organism evidence="7 8">
    <name type="scientific">Phytohabitans kaempferiae</name>
    <dbReference type="NCBI Taxonomy" id="1620943"/>
    <lineage>
        <taxon>Bacteria</taxon>
        <taxon>Bacillati</taxon>
        <taxon>Actinomycetota</taxon>
        <taxon>Actinomycetes</taxon>
        <taxon>Micromonosporales</taxon>
        <taxon>Micromonosporaceae</taxon>
    </lineage>
</organism>
<reference evidence="7 8" key="1">
    <citation type="submission" date="2024-09" db="EMBL/GenBank/DDBJ databases">
        <authorList>
            <person name="Sun Q."/>
            <person name="Mori K."/>
        </authorList>
    </citation>
    <scope>NUCLEOTIDE SEQUENCE [LARGE SCALE GENOMIC DNA]</scope>
    <source>
        <strain evidence="7 8">TBRC 3947</strain>
    </source>
</reference>
<evidence type="ECO:0000313" key="8">
    <source>
        <dbReference type="Proteomes" id="UP001589867"/>
    </source>
</evidence>
<dbReference type="Proteomes" id="UP001589867">
    <property type="component" value="Unassembled WGS sequence"/>
</dbReference>